<evidence type="ECO:0000313" key="8">
    <source>
        <dbReference type="EMBL" id="KIM40525.1"/>
    </source>
</evidence>
<evidence type="ECO:0000256" key="1">
    <source>
        <dbReference type="ARBA" id="ARBA00004308"/>
    </source>
</evidence>
<dbReference type="InterPro" id="IPR016024">
    <property type="entry name" value="ARM-type_fold"/>
</dbReference>
<evidence type="ECO:0000256" key="3">
    <source>
        <dbReference type="ARBA" id="ARBA00022448"/>
    </source>
</evidence>
<comment type="subcellular location">
    <subcellularLocation>
        <location evidence="1">Endomembrane system</location>
    </subcellularLocation>
</comment>
<sequence length="649" mass="71924">MRLQETFSEHTRDLAIARGSGGGYLDSTGAGSTVGEEKTRAVIRKQLDSSSDREKLDAMKKLVALISKGRNASEYFAQVVKNVASPSLEIRKLVYIYLLRYAEAEPDLALLSINTFQKDLADSNPVIRAMALRVLSGIRVPMIGSIVVLAIKKCAADVSPYVRKTAALAIPKCYELDNSHLPALIQIITTLLRDRSPVSLGSVAVAFEAVCPTRLDLLHPHYRRLCRILVDLDEWGQVELMNLLLRYARTMLPRPGMGGSEGVTGEEEGKDEDMDKDVKLLLDSVEPVFQSRNPAVILGATKVIFYAAPPSYWPKFVHPLMRLLTTSREVERVVLVDLLIITKRAPELFAPYYTRFLARADDLTQVKKDKIRLLLRVLTSDSYAAILRELIYYADDLDEGVASEAILAIGRCATRLPESVQHCLTALMTMIKSRYDTVVSSAVMVLKYLVQTQLSTQTPILSASTSQSPLSIIAHLARRIDDIKHPQARACVLWLAGQYAATDERGPGPEGIADWAPDVLRKLAKSFGQEAPLVKLQTVTLAAKLYVLSPADKTLGLLSQYVFTLARYDENYDIRDRGRMLSSLLAGVGLNVNGISAEERGGVVLRREQVKLVLFEGKSGIVEEKTSFFGKCGVLLLNYMTLKLFPFHR</sequence>
<dbReference type="Pfam" id="PF01602">
    <property type="entry name" value="Adaptin_N"/>
    <property type="match status" value="1"/>
</dbReference>
<evidence type="ECO:0000259" key="7">
    <source>
        <dbReference type="Pfam" id="PF01602"/>
    </source>
</evidence>
<organism evidence="8 9">
    <name type="scientific">Hebeloma cylindrosporum</name>
    <dbReference type="NCBI Taxonomy" id="76867"/>
    <lineage>
        <taxon>Eukaryota</taxon>
        <taxon>Fungi</taxon>
        <taxon>Dikarya</taxon>
        <taxon>Basidiomycota</taxon>
        <taxon>Agaricomycotina</taxon>
        <taxon>Agaricomycetes</taxon>
        <taxon>Agaricomycetidae</taxon>
        <taxon>Agaricales</taxon>
        <taxon>Agaricineae</taxon>
        <taxon>Hymenogastraceae</taxon>
        <taxon>Hebeloma</taxon>
    </lineage>
</organism>
<dbReference type="Gene3D" id="1.25.10.10">
    <property type="entry name" value="Leucine-rich Repeat Variant"/>
    <property type="match status" value="1"/>
</dbReference>
<feature type="domain" description="Clathrin/coatomer adaptor adaptin-like N-terminal" evidence="7">
    <location>
        <begin position="43"/>
        <end position="585"/>
    </location>
</feature>
<evidence type="ECO:0000256" key="2">
    <source>
        <dbReference type="ARBA" id="ARBA00006613"/>
    </source>
</evidence>
<dbReference type="GO" id="GO:0012505">
    <property type="term" value="C:endomembrane system"/>
    <property type="evidence" value="ECO:0007669"/>
    <property type="project" value="UniProtKB-SubCell"/>
</dbReference>
<keyword evidence="4 6" id="KW-0653">Protein transport</keyword>
<dbReference type="AlphaFoldDB" id="A0A0C3BV55"/>
<dbReference type="GO" id="GO:0030276">
    <property type="term" value="F:clathrin binding"/>
    <property type="evidence" value="ECO:0007669"/>
    <property type="project" value="InterPro"/>
</dbReference>
<comment type="similarity">
    <text evidence="2 6">Belongs to the adaptor complexes large subunit family.</text>
</comment>
<evidence type="ECO:0000256" key="4">
    <source>
        <dbReference type="ARBA" id="ARBA00022927"/>
    </source>
</evidence>
<reference evidence="8 9" key="1">
    <citation type="submission" date="2014-04" db="EMBL/GenBank/DDBJ databases">
        <authorList>
            <consortium name="DOE Joint Genome Institute"/>
            <person name="Kuo A."/>
            <person name="Gay G."/>
            <person name="Dore J."/>
            <person name="Kohler A."/>
            <person name="Nagy L.G."/>
            <person name="Floudas D."/>
            <person name="Copeland A."/>
            <person name="Barry K.W."/>
            <person name="Cichocki N."/>
            <person name="Veneault-Fourrey C."/>
            <person name="LaButti K."/>
            <person name="Lindquist E.A."/>
            <person name="Lipzen A."/>
            <person name="Lundell T."/>
            <person name="Morin E."/>
            <person name="Murat C."/>
            <person name="Sun H."/>
            <person name="Tunlid A."/>
            <person name="Henrissat B."/>
            <person name="Grigoriev I.V."/>
            <person name="Hibbett D.S."/>
            <person name="Martin F."/>
            <person name="Nordberg H.P."/>
            <person name="Cantor M.N."/>
            <person name="Hua S.X."/>
        </authorList>
    </citation>
    <scope>NUCLEOTIDE SEQUENCE [LARGE SCALE GENOMIC DNA]</scope>
    <source>
        <strain evidence="9">h7</strain>
    </source>
</reference>
<dbReference type="OrthoDB" id="10254310at2759"/>
<dbReference type="GO" id="GO:0030117">
    <property type="term" value="C:membrane coat"/>
    <property type="evidence" value="ECO:0007669"/>
    <property type="project" value="InterPro"/>
</dbReference>
<dbReference type="InterPro" id="IPR026739">
    <property type="entry name" value="AP_beta"/>
</dbReference>
<dbReference type="InterPro" id="IPR011989">
    <property type="entry name" value="ARM-like"/>
</dbReference>
<proteinExistence type="inferred from homology"/>
<name>A0A0C3BV55_HEBCY</name>
<dbReference type="InterPro" id="IPR002553">
    <property type="entry name" value="Clathrin/coatomer_adapt-like_N"/>
</dbReference>
<evidence type="ECO:0000256" key="5">
    <source>
        <dbReference type="ARBA" id="ARBA00023136"/>
    </source>
</evidence>
<reference evidence="9" key="2">
    <citation type="submission" date="2015-01" db="EMBL/GenBank/DDBJ databases">
        <title>Evolutionary Origins and Diversification of the Mycorrhizal Mutualists.</title>
        <authorList>
            <consortium name="DOE Joint Genome Institute"/>
            <consortium name="Mycorrhizal Genomics Consortium"/>
            <person name="Kohler A."/>
            <person name="Kuo A."/>
            <person name="Nagy L.G."/>
            <person name="Floudas D."/>
            <person name="Copeland A."/>
            <person name="Barry K.W."/>
            <person name="Cichocki N."/>
            <person name="Veneault-Fourrey C."/>
            <person name="LaButti K."/>
            <person name="Lindquist E.A."/>
            <person name="Lipzen A."/>
            <person name="Lundell T."/>
            <person name="Morin E."/>
            <person name="Murat C."/>
            <person name="Riley R."/>
            <person name="Ohm R."/>
            <person name="Sun H."/>
            <person name="Tunlid A."/>
            <person name="Henrissat B."/>
            <person name="Grigoriev I.V."/>
            <person name="Hibbett D.S."/>
            <person name="Martin F."/>
        </authorList>
    </citation>
    <scope>NUCLEOTIDE SEQUENCE [LARGE SCALE GENOMIC DNA]</scope>
    <source>
        <strain evidence="9">h7</strain>
    </source>
</reference>
<evidence type="ECO:0000313" key="9">
    <source>
        <dbReference type="Proteomes" id="UP000053424"/>
    </source>
</evidence>
<keyword evidence="9" id="KW-1185">Reference proteome</keyword>
<dbReference type="STRING" id="686832.A0A0C3BV55"/>
<evidence type="ECO:0000256" key="6">
    <source>
        <dbReference type="PIRNR" id="PIRNR002291"/>
    </source>
</evidence>
<dbReference type="PANTHER" id="PTHR11134">
    <property type="entry name" value="ADAPTOR COMPLEX SUBUNIT BETA FAMILY MEMBER"/>
    <property type="match status" value="1"/>
</dbReference>
<dbReference type="SUPFAM" id="SSF48371">
    <property type="entry name" value="ARM repeat"/>
    <property type="match status" value="1"/>
</dbReference>
<dbReference type="EMBL" id="KN831782">
    <property type="protein sequence ID" value="KIM40525.1"/>
    <property type="molecule type" value="Genomic_DNA"/>
</dbReference>
<dbReference type="GO" id="GO:0006886">
    <property type="term" value="P:intracellular protein transport"/>
    <property type="evidence" value="ECO:0007669"/>
    <property type="project" value="InterPro"/>
</dbReference>
<dbReference type="Proteomes" id="UP000053424">
    <property type="component" value="Unassembled WGS sequence"/>
</dbReference>
<dbReference type="InterPro" id="IPR016342">
    <property type="entry name" value="AP_complex_bsu_1_2_4"/>
</dbReference>
<comment type="function">
    <text evidence="6">Adaptins are components of the adaptor complexes which link clathrin to receptors in coated vesicles. Clathrin-associated protein complexes are believed to interact with the cytoplasmic tails of membrane proteins, leading to their selection and concentration.</text>
</comment>
<dbReference type="GO" id="GO:0016192">
    <property type="term" value="P:vesicle-mediated transport"/>
    <property type="evidence" value="ECO:0007669"/>
    <property type="project" value="InterPro"/>
</dbReference>
<accession>A0A0C3BV55</accession>
<dbReference type="HOGENOM" id="CLU_006320_3_2_1"/>
<keyword evidence="5 6" id="KW-0472">Membrane</keyword>
<keyword evidence="3 6" id="KW-0813">Transport</keyword>
<dbReference type="PIRSF" id="PIRSF002291">
    <property type="entry name" value="AP_complex_beta"/>
    <property type="match status" value="1"/>
</dbReference>
<protein>
    <recommendedName>
        <fullName evidence="6">AP complex subunit beta</fullName>
    </recommendedName>
</protein>
<gene>
    <name evidence="8" type="ORF">M413DRAFT_72858</name>
</gene>